<dbReference type="InterPro" id="IPR015943">
    <property type="entry name" value="WD40/YVTN_repeat-like_dom_sf"/>
</dbReference>
<evidence type="ECO:0000313" key="4">
    <source>
        <dbReference type="Proteomes" id="UP000034164"/>
    </source>
</evidence>
<evidence type="ECO:0000259" key="2">
    <source>
        <dbReference type="PROSITE" id="PS50181"/>
    </source>
</evidence>
<dbReference type="AlphaFoldDB" id="A0A0G2J1W0"/>
<dbReference type="PROSITE" id="PS50181">
    <property type="entry name" value="FBOX"/>
    <property type="match status" value="1"/>
</dbReference>
<sequence>MLLDLPSDIIYHIVSFLSTASCIHNLAQTCQRLHEILSADNYRIFQAFVQSRFESIDAPPFWADAARALTSRSRAFDRKAIIGRFVLPPQNARRIGLPRTVRTDHPTLGYRPVIDSYEVWCGNSWNNRKEVLVWGAGAELNIRVTDLSCYGKSSTRKQPGRTGIGVARDRKSSDRPLEGVTWAVFNNLHGVNSWDDIAGVHALPSTHGEPGTESEDIIFGRRSGSLVRMAISPGTGSTELKKRYITGKSNILEKTDLSAGPQRVLAATLGRRSIAFFRADAEEDEVRPLDELKTTVQGFARHKCSRLLCDERIAIGSDGAIDTISVYDLTPTGVIKTRDFKMDNLDDGGLERKSQVQTIEPLPVTSRTGGSAGDLFLSGWEDSNVRLHDLRSPKSYVSSFIDTVDDSPIYNIQPIGRERFLVGSGINATVKFFDMRMTNRYSYLDARPAPLHSQNNQNHHQTQANNGHHNSQLQNSTSSTGDEFLKDSLTYPRRDVSIFLSNRPLTHPSSRAPLFRDNLRYRGPIYTMSLPSPSSSTVYVGVEANVIRLDFASTDDIAGPHRQWYEQNLGLGLDLDVVADAEPGIGTGAGPGSDNHIPVHVYDSSMRPFDLSCYERPLPEDRGKGVKLMMQHPLYKVVSNWESRCDGADQGGVTGWDQRWWQPLVKGKKRVRGRWTRG</sequence>
<dbReference type="VEuPathDB" id="FungiDB:EMCG_02106"/>
<dbReference type="Pfam" id="PF12937">
    <property type="entry name" value="F-box-like"/>
    <property type="match status" value="1"/>
</dbReference>
<dbReference type="SUPFAM" id="SSF50978">
    <property type="entry name" value="WD40 repeat-like"/>
    <property type="match status" value="1"/>
</dbReference>
<feature type="region of interest" description="Disordered" evidence="1">
    <location>
        <begin position="448"/>
        <end position="485"/>
    </location>
</feature>
<dbReference type="Gene3D" id="2.130.10.10">
    <property type="entry name" value="YVTN repeat-like/Quinoprotein amine dehydrogenase"/>
    <property type="match status" value="1"/>
</dbReference>
<dbReference type="InterPro" id="IPR036322">
    <property type="entry name" value="WD40_repeat_dom_sf"/>
</dbReference>
<dbReference type="SUPFAM" id="SSF81383">
    <property type="entry name" value="F-box domain"/>
    <property type="match status" value="1"/>
</dbReference>
<reference evidence="4" key="1">
    <citation type="journal article" date="2015" name="PLoS Genet.">
        <title>The dynamic genome and transcriptome of the human fungal pathogen Blastomyces and close relative Emmonsia.</title>
        <authorList>
            <person name="Munoz J.F."/>
            <person name="Gauthier G.M."/>
            <person name="Desjardins C.A."/>
            <person name="Gallo J.E."/>
            <person name="Holder J."/>
            <person name="Sullivan T.D."/>
            <person name="Marty A.J."/>
            <person name="Carmen J.C."/>
            <person name="Chen Z."/>
            <person name="Ding L."/>
            <person name="Gujja S."/>
            <person name="Magrini V."/>
            <person name="Misas E."/>
            <person name="Mitreva M."/>
            <person name="Priest M."/>
            <person name="Saif S."/>
            <person name="Whiston E.A."/>
            <person name="Young S."/>
            <person name="Zeng Q."/>
            <person name="Goldman W.E."/>
            <person name="Mardis E.R."/>
            <person name="Taylor J.W."/>
            <person name="McEwen J.G."/>
            <person name="Clay O.K."/>
            <person name="Klein B.S."/>
            <person name="Cuomo C.A."/>
        </authorList>
    </citation>
    <scope>NUCLEOTIDE SEQUENCE [LARGE SCALE GENOMIC DNA]</scope>
    <source>
        <strain evidence="4">UAMH 3008</strain>
    </source>
</reference>
<feature type="domain" description="F-box" evidence="2">
    <location>
        <begin position="1"/>
        <end position="48"/>
    </location>
</feature>
<gene>
    <name evidence="3" type="ORF">EMCG_02106</name>
</gene>
<evidence type="ECO:0000256" key="1">
    <source>
        <dbReference type="SAM" id="MobiDB-lite"/>
    </source>
</evidence>
<dbReference type="Proteomes" id="UP000034164">
    <property type="component" value="Unassembled WGS sequence"/>
</dbReference>
<comment type="caution">
    <text evidence="3">The sequence shown here is derived from an EMBL/GenBank/DDBJ whole genome shotgun (WGS) entry which is preliminary data.</text>
</comment>
<dbReference type="OrthoDB" id="1259151at2759"/>
<accession>A0A0G2J1W0</accession>
<dbReference type="InterPro" id="IPR001810">
    <property type="entry name" value="F-box_dom"/>
</dbReference>
<name>A0A0G2J1W0_9EURO</name>
<dbReference type="InterPro" id="IPR036047">
    <property type="entry name" value="F-box-like_dom_sf"/>
</dbReference>
<proteinExistence type="predicted"/>
<feature type="compositionally biased region" description="Low complexity" evidence="1">
    <location>
        <begin position="454"/>
        <end position="470"/>
    </location>
</feature>
<protein>
    <recommendedName>
        <fullName evidence="2">F-box domain-containing protein</fullName>
    </recommendedName>
</protein>
<dbReference type="EMBL" id="LCZI01000963">
    <property type="protein sequence ID" value="KKZ63569.1"/>
    <property type="molecule type" value="Genomic_DNA"/>
</dbReference>
<evidence type="ECO:0000313" key="3">
    <source>
        <dbReference type="EMBL" id="KKZ63569.1"/>
    </source>
</evidence>
<organism evidence="3 4">
    <name type="scientific">[Emmonsia] crescens</name>
    <dbReference type="NCBI Taxonomy" id="73230"/>
    <lineage>
        <taxon>Eukaryota</taxon>
        <taxon>Fungi</taxon>
        <taxon>Dikarya</taxon>
        <taxon>Ascomycota</taxon>
        <taxon>Pezizomycotina</taxon>
        <taxon>Eurotiomycetes</taxon>
        <taxon>Eurotiomycetidae</taxon>
        <taxon>Onygenales</taxon>
        <taxon>Ajellomycetaceae</taxon>
        <taxon>Emergomyces</taxon>
    </lineage>
</organism>
<feature type="compositionally biased region" description="Polar residues" evidence="1">
    <location>
        <begin position="471"/>
        <end position="481"/>
    </location>
</feature>